<comment type="caution">
    <text evidence="1">The sequence shown here is derived from an EMBL/GenBank/DDBJ whole genome shotgun (WGS) entry which is preliminary data.</text>
</comment>
<dbReference type="AlphaFoldDB" id="A0A9P4S626"/>
<gene>
    <name evidence="1" type="ORF">M501DRAFT_1007279</name>
</gene>
<dbReference type="EMBL" id="MU006103">
    <property type="protein sequence ID" value="KAF2836575.1"/>
    <property type="molecule type" value="Genomic_DNA"/>
</dbReference>
<dbReference type="Gene3D" id="3.30.559.10">
    <property type="entry name" value="Chloramphenicol acetyltransferase-like domain"/>
    <property type="match status" value="1"/>
</dbReference>
<dbReference type="OrthoDB" id="3355480at2759"/>
<evidence type="ECO:0000313" key="2">
    <source>
        <dbReference type="Proteomes" id="UP000799429"/>
    </source>
</evidence>
<keyword evidence="2" id="KW-1185">Reference proteome</keyword>
<dbReference type="InterPro" id="IPR023213">
    <property type="entry name" value="CAT-like_dom_sf"/>
</dbReference>
<organism evidence="1 2">
    <name type="scientific">Patellaria atrata CBS 101060</name>
    <dbReference type="NCBI Taxonomy" id="1346257"/>
    <lineage>
        <taxon>Eukaryota</taxon>
        <taxon>Fungi</taxon>
        <taxon>Dikarya</taxon>
        <taxon>Ascomycota</taxon>
        <taxon>Pezizomycotina</taxon>
        <taxon>Dothideomycetes</taxon>
        <taxon>Dothideomycetes incertae sedis</taxon>
        <taxon>Patellariales</taxon>
        <taxon>Patellariaceae</taxon>
        <taxon>Patellaria</taxon>
    </lineage>
</organism>
<proteinExistence type="predicted"/>
<protein>
    <submittedName>
        <fullName evidence="1">Uncharacterized protein</fullName>
    </submittedName>
</protein>
<name>A0A9P4S626_9PEZI</name>
<evidence type="ECO:0000313" key="1">
    <source>
        <dbReference type="EMBL" id="KAF2836575.1"/>
    </source>
</evidence>
<accession>A0A9P4S626</accession>
<reference evidence="1" key="1">
    <citation type="journal article" date="2020" name="Stud. Mycol.">
        <title>101 Dothideomycetes genomes: a test case for predicting lifestyles and emergence of pathogens.</title>
        <authorList>
            <person name="Haridas S."/>
            <person name="Albert R."/>
            <person name="Binder M."/>
            <person name="Bloem J."/>
            <person name="Labutti K."/>
            <person name="Salamov A."/>
            <person name="Andreopoulos B."/>
            <person name="Baker S."/>
            <person name="Barry K."/>
            <person name="Bills G."/>
            <person name="Bluhm B."/>
            <person name="Cannon C."/>
            <person name="Castanera R."/>
            <person name="Culley D."/>
            <person name="Daum C."/>
            <person name="Ezra D."/>
            <person name="Gonzalez J."/>
            <person name="Henrissat B."/>
            <person name="Kuo A."/>
            <person name="Liang C."/>
            <person name="Lipzen A."/>
            <person name="Lutzoni F."/>
            <person name="Magnuson J."/>
            <person name="Mondo S."/>
            <person name="Nolan M."/>
            <person name="Ohm R."/>
            <person name="Pangilinan J."/>
            <person name="Park H.-J."/>
            <person name="Ramirez L."/>
            <person name="Alfaro M."/>
            <person name="Sun H."/>
            <person name="Tritt A."/>
            <person name="Yoshinaga Y."/>
            <person name="Zwiers L.-H."/>
            <person name="Turgeon B."/>
            <person name="Goodwin S."/>
            <person name="Spatafora J."/>
            <person name="Crous P."/>
            <person name="Grigoriev I."/>
        </authorList>
    </citation>
    <scope>NUCLEOTIDE SEQUENCE</scope>
    <source>
        <strain evidence="1">CBS 101060</strain>
    </source>
</reference>
<sequence>MALDVKNPEHWLKQYGNHYHVWKKSIVGGRTVYARRLGLVESSFDADGRYYEGLADVNANIAFELRNNLTREEFRQRMLLIWTILRLQHTSLSTRTDLIENEHQVYFHVDVPRDTTEAISSSSQTVHFIDDDDIDADDFFRHCTNTGRVIDVARHSSKLFVFPLKALTGGTHLLRLIQVTAHSNIDGLSANQWLSKFMKLLNTTKLELDELLEQACSADAIWSRLPPAQEDLYPPIAGNIARQRWFWAIMIILRHTRKLLPRAFPNPLRSLEASAPTKLMPQKYGSLLNYSSSHIPPRNSLMYNFSLSPTASDRLISLSREAEVSVGAGCFALLGMAMMELEEELYPNVSIIERKCMIASFPLNPRPFFAYDGPPDSCMLAFSDGLYMGWVSSDLDITGRFRLLAKQAHRQLRQYQKKKLRTSELSGGLGAHSTARILAHNYITAVERCNMKLPSSMRKKVNPQGAYPANWGEFFFGTCGHSAVGNMRGLFDPKKRDLSSVMRKVVMGVRAREGEFLVGSSSDENGIHFNVSYDASTIPEDNVGKWKAKMQVLLDTGGKSRL</sequence>
<dbReference type="Proteomes" id="UP000799429">
    <property type="component" value="Unassembled WGS sequence"/>
</dbReference>